<evidence type="ECO:0000256" key="1">
    <source>
        <dbReference type="ARBA" id="ARBA00007943"/>
    </source>
</evidence>
<dbReference type="PANTHER" id="PTHR16035">
    <property type="entry name" value="PROTEIN FAM90A1"/>
    <property type="match status" value="1"/>
</dbReference>
<feature type="region of interest" description="Disordered" evidence="2">
    <location>
        <begin position="263"/>
        <end position="293"/>
    </location>
</feature>
<evidence type="ECO:0000256" key="2">
    <source>
        <dbReference type="SAM" id="MobiDB-lite"/>
    </source>
</evidence>
<sequence length="443" mass="49645">MNGKKELRGRDRPRVPPPEEEDPRVKCKECGAFGHTARSRRCPIKCWVRTMVPLPMNTKKQKEKQQSWKPPYCQKAGAFQQADRQKEQGAGQKEQPRKALVQKFPRNRQGRQVYNWTNVAESCDDLRQPNRPKFDSRNRNGCFLGNVENPQPTINISEMGSMGPKLSAIKGTEFTVFSPAQNKGPSLALTDITRPALRNSLQDSALLMKNTLRCPDDGSPSFYEAVSTKHGTGQMLKLLLPTQLPDAKKQSCLRVASHTSVQKSQISFRASNKRPAHVPVHNDQNPPKKARLKPSDITQEHPGKAVLKHLQAVPPPQNKNRRGLKVSCQETEKISAQGPSDDLQAAHNQARMDFAMSYTESNNPLSSHVPGQPLRMIFKRLYSDNWSSRLVTPLSSQTPEKTSLPDTRPASPEMPECHGSHVPLSVLYEDLWVSSSSEESDLE</sequence>
<accession>A0A8B7TNV8</accession>
<evidence type="ECO:0000259" key="3">
    <source>
        <dbReference type="Pfam" id="PF15288"/>
    </source>
</evidence>
<comment type="similarity">
    <text evidence="1">Belongs to the FAM90 family.</text>
</comment>
<protein>
    <recommendedName>
        <fullName evidence="3">Zinc knuckle domain-containing protein</fullName>
    </recommendedName>
</protein>
<feature type="domain" description="Zinc knuckle" evidence="3">
    <location>
        <begin position="24"/>
        <end position="64"/>
    </location>
</feature>
<feature type="region of interest" description="Disordered" evidence="2">
    <location>
        <begin position="77"/>
        <end position="104"/>
    </location>
</feature>
<dbReference type="InterPro" id="IPR039213">
    <property type="entry name" value="FAM90"/>
</dbReference>
<name>A0A8B7TNV8_CASCN</name>
<dbReference type="PANTHER" id="PTHR16035:SF14">
    <property type="entry name" value="FAMILY WITH SEQUENCE SIMILARITY 90 MEMBER A11, PSEUDOGENE-RELATED"/>
    <property type="match status" value="1"/>
</dbReference>
<organism evidence="4">
    <name type="scientific">Castor canadensis</name>
    <name type="common">American beaver</name>
    <dbReference type="NCBI Taxonomy" id="51338"/>
    <lineage>
        <taxon>Eukaryota</taxon>
        <taxon>Metazoa</taxon>
        <taxon>Chordata</taxon>
        <taxon>Craniata</taxon>
        <taxon>Vertebrata</taxon>
        <taxon>Euteleostomi</taxon>
        <taxon>Mammalia</taxon>
        <taxon>Eutheria</taxon>
        <taxon>Euarchontoglires</taxon>
        <taxon>Glires</taxon>
        <taxon>Rodentia</taxon>
        <taxon>Castorimorpha</taxon>
        <taxon>Castoridae</taxon>
        <taxon>Castor</taxon>
    </lineage>
</organism>
<proteinExistence type="inferred from homology"/>
<feature type="region of interest" description="Disordered" evidence="2">
    <location>
        <begin position="1"/>
        <end position="25"/>
    </location>
</feature>
<dbReference type="KEGG" id="ccan:109677904"/>
<reference evidence="4" key="1">
    <citation type="submission" date="2025-08" db="UniProtKB">
        <authorList>
            <consortium name="RefSeq"/>
        </authorList>
    </citation>
    <scope>IDENTIFICATION</scope>
    <source>
        <tissue evidence="4">Leukocyte</tissue>
    </source>
</reference>
<feature type="compositionally biased region" description="Polar residues" evidence="2">
    <location>
        <begin position="392"/>
        <end position="405"/>
    </location>
</feature>
<dbReference type="OrthoDB" id="9623814at2759"/>
<dbReference type="RefSeq" id="XP_020009243.1">
    <property type="nucleotide sequence ID" value="XM_020153654.1"/>
</dbReference>
<feature type="region of interest" description="Disordered" evidence="2">
    <location>
        <begin position="392"/>
        <end position="420"/>
    </location>
</feature>
<feature type="compositionally biased region" description="Basic and acidic residues" evidence="2">
    <location>
        <begin position="1"/>
        <end position="14"/>
    </location>
</feature>
<dbReference type="InterPro" id="IPR041670">
    <property type="entry name" value="Znf-CCHC_6"/>
</dbReference>
<evidence type="ECO:0000313" key="4">
    <source>
        <dbReference type="RefSeq" id="XP_020009243.1"/>
    </source>
</evidence>
<dbReference type="AlphaFoldDB" id="A0A8B7TNV8"/>
<dbReference type="Pfam" id="PF15288">
    <property type="entry name" value="zf-CCHC_6"/>
    <property type="match status" value="1"/>
</dbReference>
<gene>
    <name evidence="4" type="primary">LOC109677904</name>
</gene>